<dbReference type="EMBL" id="JACHGJ010000001">
    <property type="protein sequence ID" value="MBB6478894.1"/>
    <property type="molecule type" value="Genomic_DNA"/>
</dbReference>
<reference evidence="1 2" key="1">
    <citation type="submission" date="2020-08" db="EMBL/GenBank/DDBJ databases">
        <title>Genomic Encyclopedia of Type Strains, Phase IV (KMG-IV): sequencing the most valuable type-strain genomes for metagenomic binning, comparative biology and taxonomic classification.</title>
        <authorList>
            <person name="Goeker M."/>
        </authorList>
    </citation>
    <scope>NUCLEOTIDE SEQUENCE [LARGE SCALE GENOMIC DNA]</scope>
    <source>
        <strain evidence="1 2">DSM 2461</strain>
    </source>
</reference>
<organism evidence="1 2">
    <name type="scientific">Spirochaeta isovalerica</name>
    <dbReference type="NCBI Taxonomy" id="150"/>
    <lineage>
        <taxon>Bacteria</taxon>
        <taxon>Pseudomonadati</taxon>
        <taxon>Spirochaetota</taxon>
        <taxon>Spirochaetia</taxon>
        <taxon>Spirochaetales</taxon>
        <taxon>Spirochaetaceae</taxon>
        <taxon>Spirochaeta</taxon>
    </lineage>
</organism>
<evidence type="ECO:0000313" key="2">
    <source>
        <dbReference type="Proteomes" id="UP000587760"/>
    </source>
</evidence>
<evidence type="ECO:0000313" key="1">
    <source>
        <dbReference type="EMBL" id="MBB6478894.1"/>
    </source>
</evidence>
<protein>
    <submittedName>
        <fullName evidence="1">Uncharacterized protein</fullName>
    </submittedName>
</protein>
<sequence>MSERLWFLSLNDEIVGVFDDYDIAVEEKDFLQEENHKDDVVLRKKFLRKLEKYTDEYDMARERGYIK</sequence>
<name>A0A841R1M1_9SPIO</name>
<dbReference type="AlphaFoldDB" id="A0A841R1M1"/>
<dbReference type="RefSeq" id="WP_184743323.1">
    <property type="nucleotide sequence ID" value="NZ_JACHGJ010000001.1"/>
</dbReference>
<proteinExistence type="predicted"/>
<comment type="caution">
    <text evidence="1">The sequence shown here is derived from an EMBL/GenBank/DDBJ whole genome shotgun (WGS) entry which is preliminary data.</text>
</comment>
<keyword evidence="2" id="KW-1185">Reference proteome</keyword>
<gene>
    <name evidence="1" type="ORF">HNR50_000527</name>
</gene>
<dbReference type="Proteomes" id="UP000587760">
    <property type="component" value="Unassembled WGS sequence"/>
</dbReference>
<accession>A0A841R1M1</accession>